<organism evidence="2 3">
    <name type="scientific">Paenibacillus enshidis</name>
    <dbReference type="NCBI Taxonomy" id="1458439"/>
    <lineage>
        <taxon>Bacteria</taxon>
        <taxon>Bacillati</taxon>
        <taxon>Bacillota</taxon>
        <taxon>Bacilli</taxon>
        <taxon>Bacillales</taxon>
        <taxon>Paenibacillaceae</taxon>
        <taxon>Paenibacillus</taxon>
    </lineage>
</organism>
<proteinExistence type="predicted"/>
<dbReference type="Pfam" id="PF00091">
    <property type="entry name" value="Tubulin"/>
    <property type="match status" value="1"/>
</dbReference>
<reference evidence="2 3" key="1">
    <citation type="submission" date="2024-09" db="EMBL/GenBank/DDBJ databases">
        <title>Paenibacillus zeirhizospherea sp. nov., isolated from surface of the maize (Zea mays) roots in a horticulture field, Hungary.</title>
        <authorList>
            <person name="Marton D."/>
            <person name="Farkas M."/>
            <person name="Bedics A."/>
            <person name="Toth E."/>
            <person name="Tancsics A."/>
            <person name="Boka K."/>
            <person name="Maroti G."/>
            <person name="Kriszt B."/>
            <person name="Cserhati M."/>
        </authorList>
    </citation>
    <scope>NUCLEOTIDE SEQUENCE [LARGE SCALE GENOMIC DNA]</scope>
    <source>
        <strain evidence="2 3">KCTC 33519</strain>
    </source>
</reference>
<dbReference type="InterPro" id="IPR036525">
    <property type="entry name" value="Tubulin/FtsZ_GTPase_sf"/>
</dbReference>
<sequence length="439" mass="48042">MDYKLGFITLEGFVRGVANKESLKLCFIACGQFGGKQGDELARLNHSVHAINTAETDLADLKVIKNIIKLDNYNGAVKDIERGQMAIRDNREKVLSVLQHPDVTEADFVFVAAGMGGGTGNAAAPMLLANLAKIRKPFNGKPSYGGLISVPGSWEQRGIKKNARWGLSHIDDLIRENACGSVMIIDNEKLYNLTESIFSDNGPLSWEDYGNSTIAALITEVLALTALPSGKTFDADELLDVLCTPGYFSFGKTIIKDGDSRESNSLSSYIDRAFKSSPTASDYDYELDAINGFVAVVHPKSSRNPIITDSDFRTIEENFGEYIANAEKPHSGMIANEDWGLITGNGKVKGEDPKALLYVGAVTDQLPARITQMLEEIEQEEKTLSEKKSKRASQAPLDLSAFKKLDKREFAASSEVGNEFDLFAPSKSKDDEDDDNFLL</sequence>
<dbReference type="Gene3D" id="3.40.50.1440">
    <property type="entry name" value="Tubulin/FtsZ, GTPase domain"/>
    <property type="match status" value="1"/>
</dbReference>
<name>A0ABV5AVC7_9BACL</name>
<evidence type="ECO:0000313" key="3">
    <source>
        <dbReference type="Proteomes" id="UP001580346"/>
    </source>
</evidence>
<protein>
    <recommendedName>
        <fullName evidence="1">Tubulin/FtsZ GTPase domain-containing protein</fullName>
    </recommendedName>
</protein>
<dbReference type="InterPro" id="IPR054719">
    <property type="entry name" value="TubZ-like_C"/>
</dbReference>
<evidence type="ECO:0000313" key="2">
    <source>
        <dbReference type="EMBL" id="MFB5268160.1"/>
    </source>
</evidence>
<dbReference type="SUPFAM" id="SSF52490">
    <property type="entry name" value="Tubulin nucleotide-binding domain-like"/>
    <property type="match status" value="1"/>
</dbReference>
<gene>
    <name evidence="2" type="ORF">ACE41H_15435</name>
</gene>
<dbReference type="InterPro" id="IPR003008">
    <property type="entry name" value="Tubulin_FtsZ_GTPase"/>
</dbReference>
<evidence type="ECO:0000259" key="1">
    <source>
        <dbReference type="SMART" id="SM00864"/>
    </source>
</evidence>
<dbReference type="Pfam" id="PF22453">
    <property type="entry name" value="TubZ-like_C"/>
    <property type="match status" value="1"/>
</dbReference>
<dbReference type="EMBL" id="JBHHMI010000013">
    <property type="protein sequence ID" value="MFB5268160.1"/>
    <property type="molecule type" value="Genomic_DNA"/>
</dbReference>
<feature type="domain" description="Tubulin/FtsZ GTPase" evidence="1">
    <location>
        <begin position="24"/>
        <end position="229"/>
    </location>
</feature>
<keyword evidence="3" id="KW-1185">Reference proteome</keyword>
<dbReference type="Proteomes" id="UP001580346">
    <property type="component" value="Unassembled WGS sequence"/>
</dbReference>
<comment type="caution">
    <text evidence="2">The sequence shown here is derived from an EMBL/GenBank/DDBJ whole genome shotgun (WGS) entry which is preliminary data.</text>
</comment>
<dbReference type="RefSeq" id="WP_375356311.1">
    <property type="nucleotide sequence ID" value="NZ_JBHHMI010000013.1"/>
</dbReference>
<accession>A0ABV5AVC7</accession>
<dbReference type="SMART" id="SM00864">
    <property type="entry name" value="Tubulin"/>
    <property type="match status" value="1"/>
</dbReference>